<sequence length="160" mass="17973">MADDDEERIAMRESAGSRLALIAESYARLTGEPLVDGASGDVEEALWQSPRVIIVHGTEPVPRIFYANRKALDLYHMSAKAFIGMPSHLCAEPVRRHERTRVLNALKRSNMVQVDTGVRVASTGQRFEIVRAQSWNLLDEQGEIHGVVASYLEWRYIDPA</sequence>
<dbReference type="InterPro" id="IPR035965">
    <property type="entry name" value="PAS-like_dom_sf"/>
</dbReference>
<comment type="caution">
    <text evidence="2">The sequence shown here is derived from an EMBL/GenBank/DDBJ whole genome shotgun (WGS) entry which is preliminary data.</text>
</comment>
<protein>
    <submittedName>
        <fullName evidence="2">MEKHLA domain-containing protein</fullName>
    </submittedName>
</protein>
<dbReference type="Pfam" id="PF08670">
    <property type="entry name" value="MEKHLA"/>
    <property type="match status" value="1"/>
</dbReference>
<evidence type="ECO:0000313" key="3">
    <source>
        <dbReference type="Proteomes" id="UP000811255"/>
    </source>
</evidence>
<feature type="domain" description="MEKHLA" evidence="1">
    <location>
        <begin position="19"/>
        <end position="155"/>
    </location>
</feature>
<organism evidence="2 3">
    <name type="scientific">Croceibacterium selenioxidans</name>
    <dbReference type="NCBI Taxonomy" id="2838833"/>
    <lineage>
        <taxon>Bacteria</taxon>
        <taxon>Pseudomonadati</taxon>
        <taxon>Pseudomonadota</taxon>
        <taxon>Alphaproteobacteria</taxon>
        <taxon>Sphingomonadales</taxon>
        <taxon>Erythrobacteraceae</taxon>
        <taxon>Croceibacterium</taxon>
    </lineage>
</organism>
<keyword evidence="3" id="KW-1185">Reference proteome</keyword>
<evidence type="ECO:0000259" key="1">
    <source>
        <dbReference type="Pfam" id="PF08670"/>
    </source>
</evidence>
<proteinExistence type="predicted"/>
<dbReference type="RefSeq" id="WP_214534558.1">
    <property type="nucleotide sequence ID" value="NZ_JAHFVK010000001.1"/>
</dbReference>
<dbReference type="EMBL" id="JAHFVK010000001">
    <property type="protein sequence ID" value="MBT2133290.1"/>
    <property type="molecule type" value="Genomic_DNA"/>
</dbReference>
<dbReference type="InterPro" id="IPR013978">
    <property type="entry name" value="MEKHLA"/>
</dbReference>
<accession>A0ABS5W223</accession>
<dbReference type="Gene3D" id="3.30.450.20">
    <property type="entry name" value="PAS domain"/>
    <property type="match status" value="1"/>
</dbReference>
<dbReference type="SUPFAM" id="SSF55785">
    <property type="entry name" value="PYP-like sensor domain (PAS domain)"/>
    <property type="match status" value="1"/>
</dbReference>
<gene>
    <name evidence="2" type="ORF">KK137_02990</name>
</gene>
<reference evidence="2 3" key="1">
    <citation type="submission" date="2021-05" db="EMBL/GenBank/DDBJ databases">
        <title>Croceibacterium sp. LX-88 genome sequence.</title>
        <authorList>
            <person name="Luo X."/>
        </authorList>
    </citation>
    <scope>NUCLEOTIDE SEQUENCE [LARGE SCALE GENOMIC DNA]</scope>
    <source>
        <strain evidence="2 3">LX-88</strain>
    </source>
</reference>
<evidence type="ECO:0000313" key="2">
    <source>
        <dbReference type="EMBL" id="MBT2133290.1"/>
    </source>
</evidence>
<dbReference type="Proteomes" id="UP000811255">
    <property type="component" value="Unassembled WGS sequence"/>
</dbReference>
<name>A0ABS5W223_9SPHN</name>